<dbReference type="SUPFAM" id="SSF140990">
    <property type="entry name" value="FtsH protease domain-like"/>
    <property type="match status" value="1"/>
</dbReference>
<dbReference type="InterPro" id="IPR037219">
    <property type="entry name" value="Peptidase_M41-like"/>
</dbReference>
<sequence>MLHRWKPSPRAGRLFRETAPAPAPGSRVPRGDGLCGQEPPQHQVRLLQQGRGTYSEPVSVETGGPGTTDHVTAQASTNQTDTFDNAEARPTGPSLHPPFHTMGKARGFQAAPGKTGTDLGPLYSPVVCQLQSRLSVAEFCTEPSREVRGKSRGQNRFSLQHHTPRGVARAGPPSGIFSQDAGDVVALHQLGHAWVGWLLVHTEAVVKGFSVPETNAALRLALLLERNQPGFTKELLIERVCVALGGRRLSRTIPFTRSLPSRRRP</sequence>
<comment type="caution">
    <text evidence="8">The sequence shown here is derived from an EMBL/GenBank/DDBJ whole genome shotgun (WGS) entry which is preliminary data.</text>
</comment>
<evidence type="ECO:0000256" key="6">
    <source>
        <dbReference type="ARBA" id="ARBA00023049"/>
    </source>
</evidence>
<dbReference type="Gene3D" id="1.20.58.760">
    <property type="entry name" value="Peptidase M41"/>
    <property type="match status" value="1"/>
</dbReference>
<evidence type="ECO:0000256" key="7">
    <source>
        <dbReference type="SAM" id="MobiDB-lite"/>
    </source>
</evidence>
<evidence type="ECO:0000256" key="3">
    <source>
        <dbReference type="ARBA" id="ARBA00022741"/>
    </source>
</evidence>
<dbReference type="GO" id="GO:0005524">
    <property type="term" value="F:ATP binding"/>
    <property type="evidence" value="ECO:0007669"/>
    <property type="project" value="UniProtKB-KW"/>
</dbReference>
<dbReference type="GO" id="GO:0005745">
    <property type="term" value="C:m-AAA complex"/>
    <property type="evidence" value="ECO:0007669"/>
    <property type="project" value="TreeGrafter"/>
</dbReference>
<comment type="cofactor">
    <cofactor evidence="1">
        <name>Zn(2+)</name>
        <dbReference type="ChEBI" id="CHEBI:29105"/>
    </cofactor>
</comment>
<evidence type="ECO:0000256" key="4">
    <source>
        <dbReference type="ARBA" id="ARBA00022833"/>
    </source>
</evidence>
<keyword evidence="6" id="KW-0378">Hydrolase</keyword>
<keyword evidence="2" id="KW-0479">Metal-binding</keyword>
<evidence type="ECO:0000313" key="9">
    <source>
        <dbReference type="Proteomes" id="UP000242450"/>
    </source>
</evidence>
<evidence type="ECO:0000313" key="8">
    <source>
        <dbReference type="EMBL" id="OWK06641.1"/>
    </source>
</evidence>
<evidence type="ECO:0000256" key="1">
    <source>
        <dbReference type="ARBA" id="ARBA00001947"/>
    </source>
</evidence>
<dbReference type="GO" id="GO:0034982">
    <property type="term" value="P:mitochondrial protein processing"/>
    <property type="evidence" value="ECO:0007669"/>
    <property type="project" value="TreeGrafter"/>
</dbReference>
<reference evidence="8 9" key="1">
    <citation type="journal article" date="2018" name="Mol. Genet. Genomics">
        <title>The red deer Cervus elaphus genome CerEla1.0: sequencing, annotating, genes, and chromosomes.</title>
        <authorList>
            <person name="Bana N.A."/>
            <person name="Nyiri A."/>
            <person name="Nagy J."/>
            <person name="Frank K."/>
            <person name="Nagy T."/>
            <person name="Steger V."/>
            <person name="Schiller M."/>
            <person name="Lakatos P."/>
            <person name="Sugar L."/>
            <person name="Horn P."/>
            <person name="Barta E."/>
            <person name="Orosz L."/>
        </authorList>
    </citation>
    <scope>NUCLEOTIDE SEQUENCE [LARGE SCALE GENOMIC DNA]</scope>
    <source>
        <strain evidence="8">Hungarian</strain>
    </source>
</reference>
<name>A0A212CKY9_CEREH</name>
<proteinExistence type="predicted"/>
<dbReference type="PANTHER" id="PTHR43655">
    <property type="entry name" value="ATP-DEPENDENT PROTEASE"/>
    <property type="match status" value="1"/>
</dbReference>
<keyword evidence="9" id="KW-1185">Reference proteome</keyword>
<evidence type="ECO:0000256" key="2">
    <source>
        <dbReference type="ARBA" id="ARBA00022723"/>
    </source>
</evidence>
<dbReference type="GO" id="GO:0004222">
    <property type="term" value="F:metalloendopeptidase activity"/>
    <property type="evidence" value="ECO:0007669"/>
    <property type="project" value="InterPro"/>
</dbReference>
<keyword evidence="6" id="KW-0645">Protease</keyword>
<accession>A0A212CKY9</accession>
<dbReference type="GO" id="GO:0004176">
    <property type="term" value="F:ATP-dependent peptidase activity"/>
    <property type="evidence" value="ECO:0007669"/>
    <property type="project" value="InterPro"/>
</dbReference>
<organism evidence="8 9">
    <name type="scientific">Cervus elaphus hippelaphus</name>
    <name type="common">European red deer</name>
    <dbReference type="NCBI Taxonomy" id="46360"/>
    <lineage>
        <taxon>Eukaryota</taxon>
        <taxon>Metazoa</taxon>
        <taxon>Chordata</taxon>
        <taxon>Craniata</taxon>
        <taxon>Vertebrata</taxon>
        <taxon>Euteleostomi</taxon>
        <taxon>Mammalia</taxon>
        <taxon>Eutheria</taxon>
        <taxon>Laurasiatheria</taxon>
        <taxon>Artiodactyla</taxon>
        <taxon>Ruminantia</taxon>
        <taxon>Pecora</taxon>
        <taxon>Cervidae</taxon>
        <taxon>Cervinae</taxon>
        <taxon>Cervus</taxon>
    </lineage>
</organism>
<dbReference type="Proteomes" id="UP000242450">
    <property type="component" value="Chromosome 18"/>
</dbReference>
<feature type="region of interest" description="Disordered" evidence="7">
    <location>
        <begin position="51"/>
        <end position="72"/>
    </location>
</feature>
<dbReference type="GO" id="GO:0046872">
    <property type="term" value="F:metal ion binding"/>
    <property type="evidence" value="ECO:0007669"/>
    <property type="project" value="UniProtKB-KW"/>
</dbReference>
<gene>
    <name evidence="8" type="ORF">Celaphus_00011948</name>
</gene>
<dbReference type="InterPro" id="IPR050928">
    <property type="entry name" value="ATP-dep_Zn_Metalloprotease"/>
</dbReference>
<keyword evidence="6" id="KW-0482">Metalloprotease</keyword>
<feature type="region of interest" description="Disordered" evidence="7">
    <location>
        <begin position="1"/>
        <end position="39"/>
    </location>
</feature>
<dbReference type="AlphaFoldDB" id="A0A212CKY9"/>
<dbReference type="OrthoDB" id="1413014at2759"/>
<keyword evidence="5" id="KW-0067">ATP-binding</keyword>
<protein>
    <submittedName>
        <fullName evidence="8">Uncharacterized protein</fullName>
    </submittedName>
</protein>
<dbReference type="EMBL" id="MKHE01000018">
    <property type="protein sequence ID" value="OWK06641.1"/>
    <property type="molecule type" value="Genomic_DNA"/>
</dbReference>
<dbReference type="PANTHER" id="PTHR43655:SF8">
    <property type="entry name" value="PARAPLEGIN"/>
    <property type="match status" value="1"/>
</dbReference>
<keyword evidence="4" id="KW-0862">Zinc</keyword>
<keyword evidence="3" id="KW-0547">Nucleotide-binding</keyword>
<evidence type="ECO:0000256" key="5">
    <source>
        <dbReference type="ARBA" id="ARBA00022840"/>
    </source>
</evidence>